<name>A0A364L1M0_TALAM</name>
<proteinExistence type="predicted"/>
<gene>
    <name evidence="2" type="ORF">BHQ10_005707</name>
</gene>
<dbReference type="STRING" id="1196081.A0A364L1M0"/>
<dbReference type="AlphaFoldDB" id="A0A364L1M0"/>
<protein>
    <recommendedName>
        <fullName evidence="4">Rho-GAP domain-containing protein</fullName>
    </recommendedName>
</protein>
<dbReference type="EMBL" id="MIKG01000010">
    <property type="protein sequence ID" value="RAO69695.1"/>
    <property type="molecule type" value="Genomic_DNA"/>
</dbReference>
<feature type="region of interest" description="Disordered" evidence="1">
    <location>
        <begin position="275"/>
        <end position="299"/>
    </location>
</feature>
<dbReference type="OrthoDB" id="9994905at2759"/>
<reference evidence="2 3" key="1">
    <citation type="journal article" date="2017" name="Biotechnol. Biofuels">
        <title>Differential beta-glucosidase expression as a function of carbon source availability in Talaromyces amestolkiae: a genomic and proteomic approach.</title>
        <authorList>
            <person name="de Eugenio L.I."/>
            <person name="Mendez-Liter J.A."/>
            <person name="Nieto-Dominguez M."/>
            <person name="Alonso L."/>
            <person name="Gil-Munoz J."/>
            <person name="Barriuso J."/>
            <person name="Prieto A."/>
            <person name="Martinez M.J."/>
        </authorList>
    </citation>
    <scope>NUCLEOTIDE SEQUENCE [LARGE SCALE GENOMIC DNA]</scope>
    <source>
        <strain evidence="2 3">CIB</strain>
    </source>
</reference>
<dbReference type="GeneID" id="63794923"/>
<dbReference type="Proteomes" id="UP000249363">
    <property type="component" value="Unassembled WGS sequence"/>
</dbReference>
<evidence type="ECO:0000313" key="2">
    <source>
        <dbReference type="EMBL" id="RAO69695.1"/>
    </source>
</evidence>
<evidence type="ECO:0008006" key="4">
    <source>
        <dbReference type="Google" id="ProtNLM"/>
    </source>
</evidence>
<accession>A0A364L1M0</accession>
<comment type="caution">
    <text evidence="2">The sequence shown here is derived from an EMBL/GenBank/DDBJ whole genome shotgun (WGS) entry which is preliminary data.</text>
</comment>
<keyword evidence="3" id="KW-1185">Reference proteome</keyword>
<evidence type="ECO:0000256" key="1">
    <source>
        <dbReference type="SAM" id="MobiDB-lite"/>
    </source>
</evidence>
<organism evidence="2 3">
    <name type="scientific">Talaromyces amestolkiae</name>
    <dbReference type="NCBI Taxonomy" id="1196081"/>
    <lineage>
        <taxon>Eukaryota</taxon>
        <taxon>Fungi</taxon>
        <taxon>Dikarya</taxon>
        <taxon>Ascomycota</taxon>
        <taxon>Pezizomycotina</taxon>
        <taxon>Eurotiomycetes</taxon>
        <taxon>Eurotiomycetidae</taxon>
        <taxon>Eurotiales</taxon>
        <taxon>Trichocomaceae</taxon>
        <taxon>Talaromyces</taxon>
        <taxon>Talaromyces sect. Talaromyces</taxon>
    </lineage>
</organism>
<evidence type="ECO:0000313" key="3">
    <source>
        <dbReference type="Proteomes" id="UP000249363"/>
    </source>
</evidence>
<feature type="compositionally biased region" description="Polar residues" evidence="1">
    <location>
        <begin position="277"/>
        <end position="299"/>
    </location>
</feature>
<dbReference type="RefSeq" id="XP_040734211.1">
    <property type="nucleotide sequence ID" value="XM_040878212.1"/>
</dbReference>
<feature type="region of interest" description="Disordered" evidence="1">
    <location>
        <begin position="225"/>
        <end position="260"/>
    </location>
</feature>
<sequence>MVGLFRVLKDIARTPSPFDGASVSFSLGSTTVEELTYSLPTEAVQWEQQELKAELYQSLFAALAEHGDLPPDEPSSPAEAVRLPNGYFIAHSQLYSPSVYSDHDIAEEHIIEEHIAEERVVEQPIVEEQRYAKNVTFKDYAHLVENLHGLPMDQASSSISLKDASIEAVSIKEFSIKDTVSIKDYASTAQSSTSIPRRGIFRLIREKSARAIKAIKTAIRRRRDKPYDDWPIGDSDGTTKASDQPRKASDATASSEETKDSAATVYHWSSKHVKHPIQTTSSSESLSDPRTSRSTTFVYQPSNYDPPAVSCLPEYSLPHRLFSDLSLHGRQMTAFISYNDLARKFGFYTLCPPEYDPINFQMFIRLRPSKRELILRKVRSLGSHIRPRSPNRRVQNLRRMRTFANLSLKYYKMDSLKGKDLATMGRLCGYGSLKLPGDCAPAVMRLPAPIVSLISYLVTHGPKARNVFAEPGDLVVASLIYDHFANQILAPDDEIIGKMAVRRSLDFSDEVFGVHSESETFLRGRFHVLSVAWAFKYILACIPGGFLGAPRLYSTLVDILHQKFPNEPAFPERGLNGALPEVSPTKARAISLAILALTNDLQLDFLCAIFGLCSFLDHETRTMLDFYRSKNIPLINRACLLDRKRILLTFAPLLCEETKDLNDDDYGCEAFWVMAMMLDYWRVVSRQLCDAEI</sequence>